<dbReference type="InterPro" id="IPR053843">
    <property type="entry name" value="DnaD_N"/>
</dbReference>
<protein>
    <submittedName>
        <fullName evidence="4">DnaD domain protein</fullName>
    </submittedName>
</protein>
<dbReference type="RefSeq" id="WP_274258347.1">
    <property type="nucleotide sequence ID" value="NZ_CP117884.1"/>
</dbReference>
<dbReference type="PANTHER" id="PTHR37293">
    <property type="entry name" value="PHAGE REPLICATION PROTEIN-RELATED"/>
    <property type="match status" value="1"/>
</dbReference>
<dbReference type="Pfam" id="PF07261">
    <property type="entry name" value="DnaB_2"/>
    <property type="match status" value="1"/>
</dbReference>
<keyword evidence="5" id="KW-1185">Reference proteome</keyword>
<feature type="domain" description="DnaD N-terminal" evidence="3">
    <location>
        <begin position="16"/>
        <end position="109"/>
    </location>
</feature>
<dbReference type="Gene3D" id="1.10.10.10">
    <property type="entry name" value="Winged helix-like DNA-binding domain superfamily/Winged helix DNA-binding domain"/>
    <property type="match status" value="1"/>
</dbReference>
<dbReference type="InterPro" id="IPR036388">
    <property type="entry name" value="WH-like_DNA-bd_sf"/>
</dbReference>
<evidence type="ECO:0000313" key="5">
    <source>
        <dbReference type="Proteomes" id="UP001220377"/>
    </source>
</evidence>
<gene>
    <name evidence="4" type="ORF">PQ472_06135</name>
</gene>
<comment type="similarity">
    <text evidence="1">Belongs to the DnaB/DnaD family.</text>
</comment>
<dbReference type="SUPFAM" id="SSF158499">
    <property type="entry name" value="DnaD domain-like"/>
    <property type="match status" value="1"/>
</dbReference>
<dbReference type="InterPro" id="IPR053162">
    <property type="entry name" value="DnaD"/>
</dbReference>
<dbReference type="Proteomes" id="UP001220377">
    <property type="component" value="Chromosome"/>
</dbReference>
<accession>A0ABY7WR65</accession>
<dbReference type="PANTHER" id="PTHR37293:SF6">
    <property type="entry name" value="DNA REPLICATION PROTEIN DNAD"/>
    <property type="match status" value="1"/>
</dbReference>
<sequence>MADINAFIGAGFLSLSKLILNHYQDTDLTPSELIAYLFLTDSVQAGVSEPELNTLANRAKMRPADFATALSNLSNKHAIVIRTERDRDGRMHDIYDVTPLLDQLLQSEKAATSGTQTVATANTGASTTRQLMGQVETEFGRPLSPIEQQTIRAWLREDHYQPELISLALQEAVLNQAYSLKYMDRILINWEHNHLTSAAAVRAYQHRMDSI</sequence>
<dbReference type="Pfam" id="PF21984">
    <property type="entry name" value="DnaD_N"/>
    <property type="match status" value="1"/>
</dbReference>
<organism evidence="4 5">
    <name type="scientific">Lacticaseibacillus pabuli</name>
    <dbReference type="NCBI Taxonomy" id="3025672"/>
    <lineage>
        <taxon>Bacteria</taxon>
        <taxon>Bacillati</taxon>
        <taxon>Bacillota</taxon>
        <taxon>Bacilli</taxon>
        <taxon>Lactobacillales</taxon>
        <taxon>Lactobacillaceae</taxon>
        <taxon>Lacticaseibacillus</taxon>
    </lineage>
</organism>
<dbReference type="InterPro" id="IPR034829">
    <property type="entry name" value="DnaD-like_sf"/>
</dbReference>
<dbReference type="EMBL" id="CP117884">
    <property type="protein sequence ID" value="WDF81517.1"/>
    <property type="molecule type" value="Genomic_DNA"/>
</dbReference>
<reference evidence="4 5" key="1">
    <citation type="submission" date="2023-02" db="EMBL/GenBank/DDBJ databases">
        <title>Genome sequence of Lacticaseibacillus sp. KACC 23028.</title>
        <authorList>
            <person name="Kim S."/>
            <person name="Heo J."/>
            <person name="Kwon S.-W."/>
        </authorList>
    </citation>
    <scope>NUCLEOTIDE SEQUENCE [LARGE SCALE GENOMIC DNA]</scope>
    <source>
        <strain evidence="4 5">KACC 23028</strain>
    </source>
</reference>
<evidence type="ECO:0000313" key="4">
    <source>
        <dbReference type="EMBL" id="WDF81517.1"/>
    </source>
</evidence>
<evidence type="ECO:0000259" key="2">
    <source>
        <dbReference type="Pfam" id="PF07261"/>
    </source>
</evidence>
<evidence type="ECO:0000256" key="1">
    <source>
        <dbReference type="ARBA" id="ARBA00093462"/>
    </source>
</evidence>
<feature type="domain" description="DnaB/C C-terminal" evidence="2">
    <location>
        <begin position="134"/>
        <end position="205"/>
    </location>
</feature>
<name>A0ABY7WR65_9LACO</name>
<evidence type="ECO:0000259" key="3">
    <source>
        <dbReference type="Pfam" id="PF21984"/>
    </source>
</evidence>
<dbReference type="InterPro" id="IPR006343">
    <property type="entry name" value="DnaB/C_C"/>
</dbReference>
<dbReference type="Gene3D" id="1.10.10.630">
    <property type="entry name" value="DnaD domain-like"/>
    <property type="match status" value="1"/>
</dbReference>
<proteinExistence type="inferred from homology"/>
<dbReference type="NCBIfam" id="TIGR01446">
    <property type="entry name" value="DnaD_dom"/>
    <property type="match status" value="1"/>
</dbReference>